<comment type="catalytic activity">
    <reaction evidence="13 14">
        <text>di-trans,octa-cis-undecaprenyl diphosphate + H2O = di-trans,octa-cis-undecaprenyl phosphate + phosphate + H(+)</text>
        <dbReference type="Rhea" id="RHEA:28094"/>
        <dbReference type="ChEBI" id="CHEBI:15377"/>
        <dbReference type="ChEBI" id="CHEBI:15378"/>
        <dbReference type="ChEBI" id="CHEBI:43474"/>
        <dbReference type="ChEBI" id="CHEBI:58405"/>
        <dbReference type="ChEBI" id="CHEBI:60392"/>
        <dbReference type="EC" id="3.6.1.27"/>
    </reaction>
</comment>
<feature type="transmembrane region" description="Helical" evidence="14">
    <location>
        <begin position="183"/>
        <end position="204"/>
    </location>
</feature>
<comment type="similarity">
    <text evidence="2 14">Belongs to the UppP family.</text>
</comment>
<dbReference type="Proteomes" id="UP001375743">
    <property type="component" value="Unassembled WGS sequence"/>
</dbReference>
<sequence>MLDNLLDPLILGVVEGVTEFIPVSSTGHLILAGHLLGYQDARAELLEIVIQLAAILAVCVLYAGRLLHVVAGLPTRVEARRFVLAVTVAFVPSVVLGLVLHDFIKNVLFSPWVVVAALIVGGIAILLIERAAKWARYHDTDQVPLGVALAIGFCQTVSMIPGVSRAGATIMGGLLLGLDRRAAAEFSFFLAIPTMLGASVLDLWKNRDLLDASLGLEIAVASVAAFVTAMIVVRAFVTFLGRHTFAPFGWYRIAAGLVMTAVLLGGL</sequence>
<gene>
    <name evidence="14" type="primary">uppP</name>
    <name evidence="15" type="ORF">U1T56_22685</name>
</gene>
<feature type="transmembrane region" description="Helical" evidence="14">
    <location>
        <begin position="112"/>
        <end position="131"/>
    </location>
</feature>
<keyword evidence="9 14" id="KW-0472">Membrane</keyword>
<keyword evidence="14" id="KW-0133">Cell shape</keyword>
<evidence type="ECO:0000256" key="5">
    <source>
        <dbReference type="ARBA" id="ARBA00022475"/>
    </source>
</evidence>
<evidence type="ECO:0000256" key="4">
    <source>
        <dbReference type="ARBA" id="ARBA00021581"/>
    </source>
</evidence>
<comment type="function">
    <text evidence="14">Catalyzes the dephosphorylation of undecaprenyl diphosphate (UPP). Confers resistance to bacitracin.</text>
</comment>
<keyword evidence="7 14" id="KW-0378">Hydrolase</keyword>
<organism evidence="15 16">
    <name type="scientific">Benzoatithermus flavus</name>
    <dbReference type="NCBI Taxonomy" id="3108223"/>
    <lineage>
        <taxon>Bacteria</taxon>
        <taxon>Pseudomonadati</taxon>
        <taxon>Pseudomonadota</taxon>
        <taxon>Alphaproteobacteria</taxon>
        <taxon>Geminicoccales</taxon>
        <taxon>Geminicoccaceae</taxon>
        <taxon>Benzoatithermus</taxon>
    </lineage>
</organism>
<accession>A0ABU8XXN0</accession>
<keyword evidence="5 14" id="KW-1003">Cell membrane</keyword>
<keyword evidence="8 14" id="KW-1133">Transmembrane helix</keyword>
<reference evidence="15 16" key="1">
    <citation type="submission" date="2024-01" db="EMBL/GenBank/DDBJ databases">
        <title>Multi-omics insights into the function and evolution of sodium benzoate biodegradation pathways in Benzoatithermus flavus gen. nov., sp. nov. from hot spring.</title>
        <authorList>
            <person name="Hu C.-J."/>
            <person name="Li W.-J."/>
        </authorList>
    </citation>
    <scope>NUCLEOTIDE SEQUENCE [LARGE SCALE GENOMIC DNA]</scope>
    <source>
        <strain evidence="15 16">SYSU G07066</strain>
    </source>
</reference>
<dbReference type="PANTHER" id="PTHR30622:SF3">
    <property type="entry name" value="UNDECAPRENYL-DIPHOSPHATASE"/>
    <property type="match status" value="1"/>
</dbReference>
<evidence type="ECO:0000256" key="2">
    <source>
        <dbReference type="ARBA" id="ARBA00010621"/>
    </source>
</evidence>
<feature type="transmembrane region" description="Helical" evidence="14">
    <location>
        <begin position="216"/>
        <end position="237"/>
    </location>
</feature>
<evidence type="ECO:0000256" key="8">
    <source>
        <dbReference type="ARBA" id="ARBA00022989"/>
    </source>
</evidence>
<keyword evidence="10 14" id="KW-0046">Antibiotic resistance</keyword>
<evidence type="ECO:0000256" key="11">
    <source>
        <dbReference type="ARBA" id="ARBA00032707"/>
    </source>
</evidence>
<comment type="caution">
    <text evidence="15">The sequence shown here is derived from an EMBL/GenBank/DDBJ whole genome shotgun (WGS) entry which is preliminary data.</text>
</comment>
<evidence type="ECO:0000256" key="3">
    <source>
        <dbReference type="ARBA" id="ARBA00012374"/>
    </source>
</evidence>
<dbReference type="InterPro" id="IPR003824">
    <property type="entry name" value="UppP"/>
</dbReference>
<evidence type="ECO:0000256" key="7">
    <source>
        <dbReference type="ARBA" id="ARBA00022801"/>
    </source>
</evidence>
<feature type="transmembrane region" description="Helical" evidence="14">
    <location>
        <begin position="143"/>
        <end position="163"/>
    </location>
</feature>
<proteinExistence type="inferred from homology"/>
<evidence type="ECO:0000256" key="6">
    <source>
        <dbReference type="ARBA" id="ARBA00022692"/>
    </source>
</evidence>
<evidence type="ECO:0000256" key="12">
    <source>
        <dbReference type="ARBA" id="ARBA00032932"/>
    </source>
</evidence>
<keyword evidence="6 14" id="KW-0812">Transmembrane</keyword>
<dbReference type="NCBIfam" id="TIGR00753">
    <property type="entry name" value="undec_PP_bacA"/>
    <property type="match status" value="1"/>
</dbReference>
<dbReference type="HAMAP" id="MF_01006">
    <property type="entry name" value="Undec_diphosphatase"/>
    <property type="match status" value="1"/>
</dbReference>
<dbReference type="NCBIfam" id="NF001389">
    <property type="entry name" value="PRK00281.1-2"/>
    <property type="match status" value="1"/>
</dbReference>
<dbReference type="RefSeq" id="WP_418161819.1">
    <property type="nucleotide sequence ID" value="NZ_JBBLZC010000039.1"/>
</dbReference>
<feature type="transmembrane region" description="Helical" evidence="14">
    <location>
        <begin position="249"/>
        <end position="266"/>
    </location>
</feature>
<evidence type="ECO:0000256" key="13">
    <source>
        <dbReference type="ARBA" id="ARBA00047594"/>
    </source>
</evidence>
<dbReference type="GO" id="GO:0050380">
    <property type="term" value="F:undecaprenyl-diphosphatase activity"/>
    <property type="evidence" value="ECO:0007669"/>
    <property type="project" value="UniProtKB-EC"/>
</dbReference>
<keyword evidence="14" id="KW-0573">Peptidoglycan synthesis</keyword>
<dbReference type="EMBL" id="JBBLZC010000039">
    <property type="protein sequence ID" value="MEK0085972.1"/>
    <property type="molecule type" value="Genomic_DNA"/>
</dbReference>
<evidence type="ECO:0000256" key="10">
    <source>
        <dbReference type="ARBA" id="ARBA00023251"/>
    </source>
</evidence>
<feature type="transmembrane region" description="Helical" evidence="14">
    <location>
        <begin position="82"/>
        <end position="100"/>
    </location>
</feature>
<feature type="transmembrane region" description="Helical" evidence="14">
    <location>
        <begin position="48"/>
        <end position="70"/>
    </location>
</feature>
<evidence type="ECO:0000256" key="1">
    <source>
        <dbReference type="ARBA" id="ARBA00004651"/>
    </source>
</evidence>
<evidence type="ECO:0000313" key="16">
    <source>
        <dbReference type="Proteomes" id="UP001375743"/>
    </source>
</evidence>
<name>A0ABU8XXN0_9PROT</name>
<comment type="miscellaneous">
    <text evidence="14">Bacitracin is thought to be involved in the inhibition of peptidoglycan synthesis by sequestering undecaprenyl diphosphate, thereby reducing the pool of lipid carrier available.</text>
</comment>
<dbReference type="NCBIfam" id="NF001390">
    <property type="entry name" value="PRK00281.1-4"/>
    <property type="match status" value="1"/>
</dbReference>
<evidence type="ECO:0000256" key="14">
    <source>
        <dbReference type="HAMAP-Rule" id="MF_01006"/>
    </source>
</evidence>
<protein>
    <recommendedName>
        <fullName evidence="4 14">Undecaprenyl-diphosphatase</fullName>
        <ecNumber evidence="3 14">3.6.1.27</ecNumber>
    </recommendedName>
    <alternativeName>
        <fullName evidence="12 14">Bacitracin resistance protein</fullName>
    </alternativeName>
    <alternativeName>
        <fullName evidence="11 14">Undecaprenyl pyrophosphate phosphatase</fullName>
    </alternativeName>
</protein>
<keyword evidence="14" id="KW-0961">Cell wall biogenesis/degradation</keyword>
<dbReference type="EC" id="3.6.1.27" evidence="3 14"/>
<evidence type="ECO:0000256" key="9">
    <source>
        <dbReference type="ARBA" id="ARBA00023136"/>
    </source>
</evidence>
<evidence type="ECO:0000313" key="15">
    <source>
        <dbReference type="EMBL" id="MEK0085972.1"/>
    </source>
</evidence>
<dbReference type="Pfam" id="PF02673">
    <property type="entry name" value="BacA"/>
    <property type="match status" value="1"/>
</dbReference>
<comment type="subcellular location">
    <subcellularLocation>
        <location evidence="1 14">Cell membrane</location>
        <topology evidence="1 14">Multi-pass membrane protein</topology>
    </subcellularLocation>
</comment>
<keyword evidence="16" id="KW-1185">Reference proteome</keyword>
<dbReference type="PANTHER" id="PTHR30622">
    <property type="entry name" value="UNDECAPRENYL-DIPHOSPHATASE"/>
    <property type="match status" value="1"/>
</dbReference>